<dbReference type="InterPro" id="IPR027417">
    <property type="entry name" value="P-loop_NTPase"/>
</dbReference>
<accession>A0A0L0FBM6</accession>
<feature type="domain" description="DNA2/NAM7 helicase helicase" evidence="1">
    <location>
        <begin position="20"/>
        <end position="132"/>
    </location>
</feature>
<dbReference type="GO" id="GO:0003729">
    <property type="term" value="F:mRNA binding"/>
    <property type="evidence" value="ECO:0007669"/>
    <property type="project" value="TreeGrafter"/>
</dbReference>
<dbReference type="RefSeq" id="XP_014148064.1">
    <property type="nucleotide sequence ID" value="XM_014292589.1"/>
</dbReference>
<dbReference type="GeneID" id="25913787"/>
<evidence type="ECO:0000259" key="1">
    <source>
        <dbReference type="Pfam" id="PF13086"/>
    </source>
</evidence>
<dbReference type="Pfam" id="PF13086">
    <property type="entry name" value="AAA_11"/>
    <property type="match status" value="1"/>
</dbReference>
<dbReference type="OrthoDB" id="1879at2759"/>
<dbReference type="GO" id="GO:0004386">
    <property type="term" value="F:helicase activity"/>
    <property type="evidence" value="ECO:0007669"/>
    <property type="project" value="InterPro"/>
</dbReference>
<evidence type="ECO:0000313" key="2">
    <source>
        <dbReference type="EMBL" id="KNC74162.1"/>
    </source>
</evidence>
<dbReference type="SUPFAM" id="SSF52540">
    <property type="entry name" value="P-loop containing nucleoside triphosphate hydrolases"/>
    <property type="match status" value="1"/>
</dbReference>
<dbReference type="GO" id="GO:0071013">
    <property type="term" value="C:catalytic step 2 spliceosome"/>
    <property type="evidence" value="ECO:0007669"/>
    <property type="project" value="TreeGrafter"/>
</dbReference>
<dbReference type="Proteomes" id="UP000054560">
    <property type="component" value="Unassembled WGS sequence"/>
</dbReference>
<evidence type="ECO:0000313" key="3">
    <source>
        <dbReference type="Proteomes" id="UP000054560"/>
    </source>
</evidence>
<proteinExistence type="predicted"/>
<dbReference type="PANTHER" id="PTHR10887">
    <property type="entry name" value="DNA2/NAM7 HELICASE FAMILY"/>
    <property type="match status" value="1"/>
</dbReference>
<gene>
    <name evidence="2" type="ORF">SARC_13283</name>
</gene>
<dbReference type="EMBL" id="KQ244696">
    <property type="protein sequence ID" value="KNC74162.1"/>
    <property type="molecule type" value="Genomic_DNA"/>
</dbReference>
<organism evidence="2 3">
    <name type="scientific">Sphaeroforma arctica JP610</name>
    <dbReference type="NCBI Taxonomy" id="667725"/>
    <lineage>
        <taxon>Eukaryota</taxon>
        <taxon>Ichthyosporea</taxon>
        <taxon>Ichthyophonida</taxon>
        <taxon>Sphaeroforma</taxon>
    </lineage>
</organism>
<name>A0A0L0FBM6_9EUKA</name>
<feature type="non-terminal residue" evidence="2">
    <location>
        <position position="167"/>
    </location>
</feature>
<dbReference type="PANTHER" id="PTHR10887:SF5">
    <property type="entry name" value="RNA HELICASE AQUARIUS"/>
    <property type="match status" value="1"/>
</dbReference>
<dbReference type="AlphaFoldDB" id="A0A0L0FBM6"/>
<sequence length="167" mass="19165">MGPYPSERPRGNTIYFTPVQTEAIVSAMHHGLTMVVGPPGTGKTDVAVQIISNWYHNTPDQRILLVTHSNMALNQLFEKLMGLDIDERHLLRLGYGERELDTEKIFSKFGRVEHILERRLQLLQHVQRLAETLGVQGDVGASCETAQYFYLHSIMSRWEEYLSKVKR</sequence>
<dbReference type="eggNOG" id="KOG1806">
    <property type="taxonomic scope" value="Eukaryota"/>
</dbReference>
<dbReference type="InterPro" id="IPR041677">
    <property type="entry name" value="DNA2/NAM7_AAA_11"/>
</dbReference>
<keyword evidence="3" id="KW-1185">Reference proteome</keyword>
<dbReference type="InterPro" id="IPR045055">
    <property type="entry name" value="DNA2/NAM7-like"/>
</dbReference>
<dbReference type="Gene3D" id="3.40.50.300">
    <property type="entry name" value="P-loop containing nucleotide triphosphate hydrolases"/>
    <property type="match status" value="1"/>
</dbReference>
<dbReference type="STRING" id="667725.A0A0L0FBM6"/>
<reference evidence="2 3" key="1">
    <citation type="submission" date="2011-02" db="EMBL/GenBank/DDBJ databases">
        <title>The Genome Sequence of Sphaeroforma arctica JP610.</title>
        <authorList>
            <consortium name="The Broad Institute Genome Sequencing Platform"/>
            <person name="Russ C."/>
            <person name="Cuomo C."/>
            <person name="Young S.K."/>
            <person name="Zeng Q."/>
            <person name="Gargeya S."/>
            <person name="Alvarado L."/>
            <person name="Berlin A."/>
            <person name="Chapman S.B."/>
            <person name="Chen Z."/>
            <person name="Freedman E."/>
            <person name="Gellesch M."/>
            <person name="Goldberg J."/>
            <person name="Griggs A."/>
            <person name="Gujja S."/>
            <person name="Heilman E."/>
            <person name="Heiman D."/>
            <person name="Howarth C."/>
            <person name="Mehta T."/>
            <person name="Neiman D."/>
            <person name="Pearson M."/>
            <person name="Roberts A."/>
            <person name="Saif S."/>
            <person name="Shea T."/>
            <person name="Shenoy N."/>
            <person name="Sisk P."/>
            <person name="Stolte C."/>
            <person name="Sykes S."/>
            <person name="White J."/>
            <person name="Yandava C."/>
            <person name="Burger G."/>
            <person name="Gray M.W."/>
            <person name="Holland P.W.H."/>
            <person name="King N."/>
            <person name="Lang F.B.F."/>
            <person name="Roger A.J."/>
            <person name="Ruiz-Trillo I."/>
            <person name="Haas B."/>
            <person name="Nusbaum C."/>
            <person name="Birren B."/>
        </authorList>
    </citation>
    <scope>NUCLEOTIDE SEQUENCE [LARGE SCALE GENOMIC DNA]</scope>
    <source>
        <strain evidence="2 3">JP610</strain>
    </source>
</reference>
<protein>
    <recommendedName>
        <fullName evidence="1">DNA2/NAM7 helicase helicase domain-containing protein</fullName>
    </recommendedName>
</protein>